<comment type="similarity">
    <text evidence="2">Belongs to the ABC transporter superfamily. ABCB family. Multidrug resistance exporter (TC 3.A.1.201) subfamily.</text>
</comment>
<dbReference type="EMBL" id="CAJVCH010539487">
    <property type="protein sequence ID" value="CAG7826351.1"/>
    <property type="molecule type" value="Genomic_DNA"/>
</dbReference>
<evidence type="ECO:0000256" key="1">
    <source>
        <dbReference type="ARBA" id="ARBA00004141"/>
    </source>
</evidence>
<keyword evidence="4 10" id="KW-0812">Transmembrane</keyword>
<sequence length="1091" mass="121180">MPVVQSKSLHQFYGRNESLKHVTDDSKFYDRRLRYIFGRHKHKHWWNRKESLRKSKPVKEDQYVTPVPYYRLFRFLTCKDVLLWVLGFTAALICSVCLPAVNVLFAKIAELFVQHSMVEEEPVHCNGSTQIFPKGNGTSKAGNKKIDLMHEMGIYSISLCVVGTLNLIFSYIFVSIFNRVGENQIYRLRVTYMSSLLQQNIGWYDTVEDRNFISRISENISKVQEAISDKVGMFFYFSFSSITSIAAAFYYGWLMTLVMLSIMPIIIVSIVVITKVQARLALREQSAYAKAGYVAQEALSNIKTVMAFSGQMKEIERFEDSLKYAIRAGRLRGIFSGCGNGLLWFLNYCSYSLGFWYGTQLVFHDNPCKKDPRGNYGPAEMMMVFFSIMAAAFNMGQAMSYTEVFTIGCGAAAAVYKVIDRVPEIDSYSTKGLKPSERSKGKIEFRDVTFSYPSRKDVKILNGLNLVIEPGTTVALVGNSGSGKSTCIQLIQRFYDPDNGSISVDGVSLTDLNISWCRSQFGVVSQEPILFNSTIAENIRYGKTDASQQEIEDACKLSNAHAFIAKLPQGYETRVGERGAQLSGGQKQRIAIARALIRNPPILLLDEATSALDTQSESIVQEALEKASMGRTTIIVAHRLSTIRNADVIVSLQNGVVLETGTHETLLTQKGLYFKLVTAQTRGNLEGHVDEVPEKIEESLKLIPEQTEDADSFDAKSESLAQEETIKEVAKRASFFKLLRLSGDAASVQGATGMRLGMVTQAIVTIVSSIGLGMYILPKLGGFAVAFMPIILVASYYNIEILETQQIEEKLATEEASSYAFQAVSGIRTVQGLCKEKKFIEMYSQALLPPYKKAVRNSHILGLVSGLSQSLVYLIYGAVIYYGAYLVLHEGAKFQHILILTESLVWTMLTLGQTIAFAPNYGRAKVAGGRILSLLGRKSSIDSSSNVGEIITTCEGRISFDNIEFTYPTRKDTKILKGLTVDFEPYKHFGICGPSGGGKSTCIQLILRYYDPASGKVLLDGMDIRSLNLSVYRSQLAIVSQEPALFDRTLAENIAYGDNSRDVSMDEIIEAAKSANIHSFISSLPNGYLTN</sequence>
<keyword evidence="7" id="KW-0067">ATP-binding</keyword>
<evidence type="ECO:0000256" key="6">
    <source>
        <dbReference type="ARBA" id="ARBA00022741"/>
    </source>
</evidence>
<feature type="domain" description="ABC transporter" evidence="11">
    <location>
        <begin position="443"/>
        <end position="679"/>
    </location>
</feature>
<evidence type="ECO:0000256" key="10">
    <source>
        <dbReference type="SAM" id="Phobius"/>
    </source>
</evidence>
<dbReference type="GO" id="GO:0090374">
    <property type="term" value="P:oligopeptide export from mitochondrion"/>
    <property type="evidence" value="ECO:0007669"/>
    <property type="project" value="TreeGrafter"/>
</dbReference>
<dbReference type="PANTHER" id="PTHR43394:SF27">
    <property type="entry name" value="ATP-DEPENDENT TRANSLOCASE ABCB1-LIKE"/>
    <property type="match status" value="1"/>
</dbReference>
<feature type="transmembrane region" description="Helical" evidence="10">
    <location>
        <begin position="860"/>
        <end position="884"/>
    </location>
</feature>
<feature type="transmembrane region" description="Helical" evidence="10">
    <location>
        <begin position="231"/>
        <end position="251"/>
    </location>
</feature>
<gene>
    <name evidence="13" type="ORF">AFUS01_LOCUS36406</name>
</gene>
<keyword evidence="5" id="KW-0677">Repeat</keyword>
<dbReference type="Proteomes" id="UP000708208">
    <property type="component" value="Unassembled WGS sequence"/>
</dbReference>
<dbReference type="FunFam" id="1.20.1560.10:FF:000018">
    <property type="entry name" value="ATP-binding cassette subfamily B member 11"/>
    <property type="match status" value="1"/>
</dbReference>
<evidence type="ECO:0000313" key="14">
    <source>
        <dbReference type="Proteomes" id="UP000708208"/>
    </source>
</evidence>
<keyword evidence="8 10" id="KW-1133">Transmembrane helix</keyword>
<protein>
    <submittedName>
        <fullName evidence="13">Uncharacterized protein</fullName>
    </submittedName>
</protein>
<evidence type="ECO:0000256" key="3">
    <source>
        <dbReference type="ARBA" id="ARBA00022448"/>
    </source>
</evidence>
<dbReference type="GO" id="GO:0005524">
    <property type="term" value="F:ATP binding"/>
    <property type="evidence" value="ECO:0007669"/>
    <property type="project" value="UniProtKB-KW"/>
</dbReference>
<evidence type="ECO:0000259" key="11">
    <source>
        <dbReference type="PROSITE" id="PS50893"/>
    </source>
</evidence>
<dbReference type="GO" id="GO:0015421">
    <property type="term" value="F:ABC-type oligopeptide transporter activity"/>
    <property type="evidence" value="ECO:0007669"/>
    <property type="project" value="TreeGrafter"/>
</dbReference>
<dbReference type="InterPro" id="IPR011527">
    <property type="entry name" value="ABC1_TM_dom"/>
</dbReference>
<feature type="transmembrane region" description="Helical" evidence="10">
    <location>
        <begin position="376"/>
        <end position="393"/>
    </location>
</feature>
<dbReference type="InterPro" id="IPR039421">
    <property type="entry name" value="Type_1_exporter"/>
</dbReference>
<feature type="transmembrane region" description="Helical" evidence="10">
    <location>
        <begin position="333"/>
        <end position="356"/>
    </location>
</feature>
<feature type="transmembrane region" description="Helical" evidence="10">
    <location>
        <begin position="904"/>
        <end position="922"/>
    </location>
</feature>
<comment type="subcellular location">
    <subcellularLocation>
        <location evidence="1">Membrane</location>
        <topology evidence="1">Multi-pass membrane protein</topology>
    </subcellularLocation>
</comment>
<dbReference type="InterPro" id="IPR017871">
    <property type="entry name" value="ABC_transporter-like_CS"/>
</dbReference>
<evidence type="ECO:0000256" key="9">
    <source>
        <dbReference type="ARBA" id="ARBA00023136"/>
    </source>
</evidence>
<keyword evidence="3" id="KW-0813">Transport</keyword>
<feature type="domain" description="ABC transmembrane type-1" evidence="12">
    <location>
        <begin position="85"/>
        <end position="401"/>
    </location>
</feature>
<feature type="transmembrane region" description="Helical" evidence="10">
    <location>
        <begin position="756"/>
        <end position="776"/>
    </location>
</feature>
<dbReference type="Pfam" id="PF00664">
    <property type="entry name" value="ABC_membrane"/>
    <property type="match status" value="2"/>
</dbReference>
<feature type="transmembrane region" description="Helical" evidence="10">
    <location>
        <begin position="154"/>
        <end position="177"/>
    </location>
</feature>
<dbReference type="PROSITE" id="PS50929">
    <property type="entry name" value="ABC_TM1F"/>
    <property type="match status" value="2"/>
</dbReference>
<feature type="domain" description="ABC transmembrane type-1" evidence="12">
    <location>
        <begin position="740"/>
        <end position="917"/>
    </location>
</feature>
<evidence type="ECO:0000256" key="4">
    <source>
        <dbReference type="ARBA" id="ARBA00022692"/>
    </source>
</evidence>
<name>A0A8J2L2G7_9HEXA</name>
<evidence type="ECO:0000256" key="5">
    <source>
        <dbReference type="ARBA" id="ARBA00022737"/>
    </source>
</evidence>
<evidence type="ECO:0000313" key="13">
    <source>
        <dbReference type="EMBL" id="CAG7826351.1"/>
    </source>
</evidence>
<dbReference type="FunFam" id="3.40.50.300:FF:000205">
    <property type="entry name" value="ABC transporter B family member 4"/>
    <property type="match status" value="1"/>
</dbReference>
<evidence type="ECO:0000256" key="8">
    <source>
        <dbReference type="ARBA" id="ARBA00022989"/>
    </source>
</evidence>
<dbReference type="CDD" id="cd03249">
    <property type="entry name" value="ABC_MTABC3_MDL1_MDL2"/>
    <property type="match status" value="1"/>
</dbReference>
<accession>A0A8J2L2G7</accession>
<feature type="transmembrane region" description="Helical" evidence="10">
    <location>
        <begin position="257"/>
        <end position="276"/>
    </location>
</feature>
<dbReference type="CDD" id="cd18578">
    <property type="entry name" value="ABC_6TM_Pgp_ABCB1_D2_like"/>
    <property type="match status" value="1"/>
</dbReference>
<feature type="transmembrane region" description="Helical" evidence="10">
    <location>
        <begin position="782"/>
        <end position="799"/>
    </location>
</feature>
<dbReference type="GO" id="GO:0005743">
    <property type="term" value="C:mitochondrial inner membrane"/>
    <property type="evidence" value="ECO:0007669"/>
    <property type="project" value="TreeGrafter"/>
</dbReference>
<dbReference type="PROSITE" id="PS50893">
    <property type="entry name" value="ABC_TRANSPORTER_2"/>
    <property type="match status" value="1"/>
</dbReference>
<reference evidence="13" key="1">
    <citation type="submission" date="2021-06" db="EMBL/GenBank/DDBJ databases">
        <authorList>
            <person name="Hodson N. C."/>
            <person name="Mongue J. A."/>
            <person name="Jaron S. K."/>
        </authorList>
    </citation>
    <scope>NUCLEOTIDE SEQUENCE</scope>
</reference>
<dbReference type="InterPro" id="IPR003593">
    <property type="entry name" value="AAA+_ATPase"/>
</dbReference>
<dbReference type="InterPro" id="IPR003439">
    <property type="entry name" value="ABC_transporter-like_ATP-bd"/>
</dbReference>
<keyword evidence="6" id="KW-0547">Nucleotide-binding</keyword>
<dbReference type="PROSITE" id="PS00211">
    <property type="entry name" value="ABC_TRANSPORTER_1"/>
    <property type="match status" value="1"/>
</dbReference>
<keyword evidence="14" id="KW-1185">Reference proteome</keyword>
<dbReference type="PANTHER" id="PTHR43394">
    <property type="entry name" value="ATP-DEPENDENT PERMEASE MDL1, MITOCHONDRIAL"/>
    <property type="match status" value="1"/>
</dbReference>
<evidence type="ECO:0000256" key="7">
    <source>
        <dbReference type="ARBA" id="ARBA00022840"/>
    </source>
</evidence>
<evidence type="ECO:0000256" key="2">
    <source>
        <dbReference type="ARBA" id="ARBA00007577"/>
    </source>
</evidence>
<evidence type="ECO:0000259" key="12">
    <source>
        <dbReference type="PROSITE" id="PS50929"/>
    </source>
</evidence>
<dbReference type="GO" id="GO:0016887">
    <property type="term" value="F:ATP hydrolysis activity"/>
    <property type="evidence" value="ECO:0007669"/>
    <property type="project" value="InterPro"/>
</dbReference>
<feature type="non-terminal residue" evidence="13">
    <location>
        <position position="1091"/>
    </location>
</feature>
<dbReference type="AlphaFoldDB" id="A0A8J2L2G7"/>
<dbReference type="SMART" id="SM00382">
    <property type="entry name" value="AAA"/>
    <property type="match status" value="2"/>
</dbReference>
<dbReference type="Pfam" id="PF00005">
    <property type="entry name" value="ABC_tran"/>
    <property type="match status" value="2"/>
</dbReference>
<feature type="transmembrane region" description="Helical" evidence="10">
    <location>
        <begin position="81"/>
        <end position="105"/>
    </location>
</feature>
<dbReference type="CDD" id="cd18577">
    <property type="entry name" value="ABC_6TM_Pgp_ABCB1_D1_like"/>
    <property type="match status" value="1"/>
</dbReference>
<dbReference type="OrthoDB" id="6500128at2759"/>
<organism evidence="13 14">
    <name type="scientific">Allacma fusca</name>
    <dbReference type="NCBI Taxonomy" id="39272"/>
    <lineage>
        <taxon>Eukaryota</taxon>
        <taxon>Metazoa</taxon>
        <taxon>Ecdysozoa</taxon>
        <taxon>Arthropoda</taxon>
        <taxon>Hexapoda</taxon>
        <taxon>Collembola</taxon>
        <taxon>Symphypleona</taxon>
        <taxon>Sminthuridae</taxon>
        <taxon>Allacma</taxon>
    </lineage>
</organism>
<keyword evidence="9 10" id="KW-0472">Membrane</keyword>
<comment type="caution">
    <text evidence="13">The sequence shown here is derived from an EMBL/GenBank/DDBJ whole genome shotgun (WGS) entry which is preliminary data.</text>
</comment>
<proteinExistence type="inferred from homology"/>